<protein>
    <submittedName>
        <fullName evidence="1">10661_t:CDS:1</fullName>
    </submittedName>
</protein>
<reference evidence="1" key="1">
    <citation type="submission" date="2021-06" db="EMBL/GenBank/DDBJ databases">
        <authorList>
            <person name="Kallberg Y."/>
            <person name="Tangrot J."/>
            <person name="Rosling A."/>
        </authorList>
    </citation>
    <scope>NUCLEOTIDE SEQUENCE</scope>
    <source>
        <strain evidence="1">BR232B</strain>
    </source>
</reference>
<dbReference type="AlphaFoldDB" id="A0A9N9HAX5"/>
<dbReference type="OrthoDB" id="2339265at2759"/>
<dbReference type="Gene3D" id="1.10.510.10">
    <property type="entry name" value="Transferase(Phosphotransferase) domain 1"/>
    <property type="match status" value="1"/>
</dbReference>
<gene>
    <name evidence="1" type="ORF">PBRASI_LOCUS11071</name>
</gene>
<dbReference type="InterPro" id="IPR011009">
    <property type="entry name" value="Kinase-like_dom_sf"/>
</dbReference>
<sequence length="430" mass="49050">QCKHQASNSYEDDYFHALKKHRPSTFGHPSCWKSIQNSDPHYLNHRPATAEGDPVTLLHPLFAMFYDDCETAKPTETDAKFVLEIIKKMSDVFDDEKARMTVFHEIYDKHYRIKLKQVSMDSCTMGGSGFDSGSRLMTINLEAKPELGLGNGCPYIQGITYYGRHMADIDKKFRARVRLPCFVLYLAGPYLGVAGVIMTDIVTCDPFTLILPLLLLRHDMRAMFCLAQVFHAFNKAVVSMKQHYDQGPPKIARTQRSFPYIDSFSTFNGSTVKFKYVKRLCKNKLVFLIEKENDDSALPNRLIVKFTRDYGEVVHRTCAEMGFVPQLFGCCSILGGWKTVVMEFIGNEYHDVADDVHDSSSAYKISQALRKVVEKMHAEGFVHGDIRQTNILWRKVNGDINVALIDFDWSGRVGEAIYPLYINPKISRHP</sequence>
<keyword evidence="2" id="KW-1185">Reference proteome</keyword>
<name>A0A9N9HAX5_9GLOM</name>
<dbReference type="SUPFAM" id="SSF56112">
    <property type="entry name" value="Protein kinase-like (PK-like)"/>
    <property type="match status" value="1"/>
</dbReference>
<evidence type="ECO:0000313" key="1">
    <source>
        <dbReference type="EMBL" id="CAG8666462.1"/>
    </source>
</evidence>
<feature type="non-terminal residue" evidence="1">
    <location>
        <position position="1"/>
    </location>
</feature>
<accession>A0A9N9HAX5</accession>
<feature type="non-terminal residue" evidence="1">
    <location>
        <position position="430"/>
    </location>
</feature>
<proteinExistence type="predicted"/>
<organism evidence="1 2">
    <name type="scientific">Paraglomus brasilianum</name>
    <dbReference type="NCBI Taxonomy" id="144538"/>
    <lineage>
        <taxon>Eukaryota</taxon>
        <taxon>Fungi</taxon>
        <taxon>Fungi incertae sedis</taxon>
        <taxon>Mucoromycota</taxon>
        <taxon>Glomeromycotina</taxon>
        <taxon>Glomeromycetes</taxon>
        <taxon>Paraglomerales</taxon>
        <taxon>Paraglomeraceae</taxon>
        <taxon>Paraglomus</taxon>
    </lineage>
</organism>
<evidence type="ECO:0000313" key="2">
    <source>
        <dbReference type="Proteomes" id="UP000789739"/>
    </source>
</evidence>
<comment type="caution">
    <text evidence="1">The sequence shown here is derived from an EMBL/GenBank/DDBJ whole genome shotgun (WGS) entry which is preliminary data.</text>
</comment>
<dbReference type="EMBL" id="CAJVPI010004280">
    <property type="protein sequence ID" value="CAG8666462.1"/>
    <property type="molecule type" value="Genomic_DNA"/>
</dbReference>
<dbReference type="Proteomes" id="UP000789739">
    <property type="component" value="Unassembled WGS sequence"/>
</dbReference>
<dbReference type="Pfam" id="PF06293">
    <property type="entry name" value="Kdo"/>
    <property type="match status" value="1"/>
</dbReference>